<feature type="compositionally biased region" description="Low complexity" evidence="2">
    <location>
        <begin position="1282"/>
        <end position="1299"/>
    </location>
</feature>
<dbReference type="InterPro" id="IPR050708">
    <property type="entry name" value="T6SS_VgrG/RHS"/>
</dbReference>
<organism evidence="5 6">
    <name type="scientific">Streptomyces himalayensis subsp. aureolus</name>
    <dbReference type="NCBI Taxonomy" id="2758039"/>
    <lineage>
        <taxon>Bacteria</taxon>
        <taxon>Bacillati</taxon>
        <taxon>Actinomycetota</taxon>
        <taxon>Actinomycetes</taxon>
        <taxon>Kitasatosporales</taxon>
        <taxon>Streptomycetaceae</taxon>
        <taxon>Streptomyces</taxon>
        <taxon>Streptomyces himalayensis</taxon>
    </lineage>
</organism>
<accession>A0A7W2D279</accession>
<dbReference type="PROSITE" id="PS51318">
    <property type="entry name" value="TAT"/>
    <property type="match status" value="1"/>
</dbReference>
<dbReference type="InterPro" id="IPR036844">
    <property type="entry name" value="Hint_dom_sf"/>
</dbReference>
<dbReference type="NCBIfam" id="TIGR03696">
    <property type="entry name" value="Rhs_assc_core"/>
    <property type="match status" value="1"/>
</dbReference>
<dbReference type="Pfam" id="PF05593">
    <property type="entry name" value="RHS_repeat"/>
    <property type="match status" value="1"/>
</dbReference>
<evidence type="ECO:0000313" key="5">
    <source>
        <dbReference type="EMBL" id="MBA4863257.1"/>
    </source>
</evidence>
<feature type="chain" id="PRO_5039171912" evidence="3">
    <location>
        <begin position="30"/>
        <end position="2310"/>
    </location>
</feature>
<reference evidence="5 6" key="1">
    <citation type="submission" date="2020-07" db="EMBL/GenBank/DDBJ databases">
        <title>Streptomyces isolated from Indian soil.</title>
        <authorList>
            <person name="Mandal S."/>
            <person name="Maiti P.K."/>
        </authorList>
    </citation>
    <scope>NUCLEOTIDE SEQUENCE [LARGE SCALE GENOMIC DNA]</scope>
    <source>
        <strain evidence="5 6">PSKA54</strain>
    </source>
</reference>
<dbReference type="Proteomes" id="UP000586976">
    <property type="component" value="Unassembled WGS sequence"/>
</dbReference>
<dbReference type="Pfam" id="PF07591">
    <property type="entry name" value="PT-HINT"/>
    <property type="match status" value="1"/>
</dbReference>
<feature type="compositionally biased region" description="Basic and acidic residues" evidence="2">
    <location>
        <begin position="237"/>
        <end position="247"/>
    </location>
</feature>
<feature type="region of interest" description="Disordered" evidence="2">
    <location>
        <begin position="224"/>
        <end position="250"/>
    </location>
</feature>
<comment type="caution">
    <text evidence="5">The sequence shown here is derived from an EMBL/GenBank/DDBJ whole genome shotgun (WGS) entry which is preliminary data.</text>
</comment>
<evidence type="ECO:0000259" key="4">
    <source>
        <dbReference type="SMART" id="SM00306"/>
    </source>
</evidence>
<dbReference type="Gene3D" id="2.180.10.10">
    <property type="entry name" value="RHS repeat-associated core"/>
    <property type="match status" value="2"/>
</dbReference>
<dbReference type="CDD" id="cd00081">
    <property type="entry name" value="Hint"/>
    <property type="match status" value="1"/>
</dbReference>
<feature type="signal peptide" evidence="3">
    <location>
        <begin position="1"/>
        <end position="29"/>
    </location>
</feature>
<gene>
    <name evidence="5" type="ORF">H1V43_18080</name>
</gene>
<feature type="region of interest" description="Disordered" evidence="2">
    <location>
        <begin position="1930"/>
        <end position="1956"/>
    </location>
</feature>
<keyword evidence="3" id="KW-0732">Signal</keyword>
<dbReference type="InterPro" id="IPR006311">
    <property type="entry name" value="TAT_signal"/>
</dbReference>
<dbReference type="Gene3D" id="2.170.16.10">
    <property type="entry name" value="Hedgehog/Intein (Hint) domain"/>
    <property type="match status" value="1"/>
</dbReference>
<feature type="compositionally biased region" description="Polar residues" evidence="2">
    <location>
        <begin position="1660"/>
        <end position="1699"/>
    </location>
</feature>
<dbReference type="InterPro" id="IPR006530">
    <property type="entry name" value="YD"/>
</dbReference>
<proteinExistence type="predicted"/>
<dbReference type="InterPro" id="IPR056823">
    <property type="entry name" value="TEN-like_YD-shell"/>
</dbReference>
<dbReference type="EMBL" id="JACEQY010000019">
    <property type="protein sequence ID" value="MBA4863257.1"/>
    <property type="molecule type" value="Genomic_DNA"/>
</dbReference>
<dbReference type="PANTHER" id="PTHR32305:SF17">
    <property type="entry name" value="TRNA NUCLEASE WAPA"/>
    <property type="match status" value="1"/>
</dbReference>
<evidence type="ECO:0000313" key="6">
    <source>
        <dbReference type="Proteomes" id="UP000586976"/>
    </source>
</evidence>
<dbReference type="InterPro" id="IPR022385">
    <property type="entry name" value="Rhs_assc_core"/>
</dbReference>
<dbReference type="InterPro" id="IPR003587">
    <property type="entry name" value="Hint_dom_N"/>
</dbReference>
<feature type="region of interest" description="Disordered" evidence="2">
    <location>
        <begin position="1274"/>
        <end position="1304"/>
    </location>
</feature>
<dbReference type="NCBIfam" id="TIGR01643">
    <property type="entry name" value="YD_repeat_2x"/>
    <property type="match status" value="2"/>
</dbReference>
<evidence type="ECO:0000256" key="1">
    <source>
        <dbReference type="ARBA" id="ARBA00022737"/>
    </source>
</evidence>
<feature type="region of interest" description="Disordered" evidence="2">
    <location>
        <begin position="1648"/>
        <end position="1718"/>
    </location>
</feature>
<evidence type="ECO:0000256" key="2">
    <source>
        <dbReference type="SAM" id="MobiDB-lite"/>
    </source>
</evidence>
<dbReference type="SUPFAM" id="SSF51294">
    <property type="entry name" value="Hedgehog/intein (Hint) domain"/>
    <property type="match status" value="1"/>
</dbReference>
<dbReference type="InterPro" id="IPR031325">
    <property type="entry name" value="RHS_repeat"/>
</dbReference>
<dbReference type="PANTHER" id="PTHR32305">
    <property type="match status" value="1"/>
</dbReference>
<evidence type="ECO:0000256" key="3">
    <source>
        <dbReference type="SAM" id="SignalP"/>
    </source>
</evidence>
<protein>
    <submittedName>
        <fullName evidence="5">RHS repeat-associated core domain-containing protein</fullName>
    </submittedName>
</protein>
<name>A0A7W2D279_9ACTN</name>
<sequence>MRAAHWIGRRRWMGRAAAILALAMLPSLLGPTEYQAEAKDEALGRPKLPAPREADLRPVKAKPDKKSAAALKKAEAADKAAAKRARAEQAARAVWPKPGTVTVKVPATGTTRAKAGSLPVTIAAPKSKRTKASDAVTVTVMDRKTAKAVGIDGVLLTAAGNHKGAARLAVDYRKFAVGGADFGGRLRLVQLPACALTTPAKRACRVQRELPSTNNRHAALVTGDITLPNPATPAASKADRTASEGAKETPQAMVLAVTAGTTSGLGNYKATPLSASSTWEAGGSSGSFTWSYPIGVPAPAAGPQPDLAISYDSSSVDGRTANTNNQGSMVGEGFDITSSYIERKYHSCDDDGQSGKYDLCWKYTNASLVLNGKASELVKDDTTGEWRLKNDDASTVWHMTDTSLGNGDSTGEYWRVTTGDGTRYTFGLHKLPGAPSDERTNSVWTVPVFGDDDGEPGYAGGSSFADRWNMQAWRWNLDMIEDTHGNAMTYWYAQEKNFYAKNGVDSPGTEYTRGGYLKEIRYGQRADALFTATPAASHKVTFPVAERCLAASPGCDTLDEEHRTNWPDVPYDAICKDGDACTGQSSPTFFTRKRLTFVNTYFWNTKLATPGFDQVDSYKLKHLYLDPGEVGDSSDQSLWLDELQRVGTYGTDIALPALKFGHQMFKNRVDGTADNILPLGKPRLSTIVSETGEQTTVNYLPAECTAGMTKPAEDKNTKRCYPVYWSPNGGSVPQLDWFQKYPVSDVRLASAYGGTLAVNHHFDYSGGGAWHYNDDPMTPQKERTWSIWRGYEKVTHTVGDDTGPKSKDVTVYLRGMHGDKQKDGTTRTVQVTGIKAPQITDLDQYAGFTREQVTYDGTDEISGKINDPWSKKTATQHKSYADTEAYYVRTQASHARTRVTSGITATDKTRTTQTTFDDYGMPVTVQDSGTEASGDEVCTRTWYARNTSAGLTALVSREQMVSKACSVAVNLLDLPADDSRPGDVIADTATAYDTTTWSATQTPTKGAVRWIGRANGYDASDNAIWQKVTETTYDTLGRATLVSNNIGRTTSTTYTPATVGPLTQMDVTNAKGHKTVTVMDAGRGLPLKTTDPNNRVTEQSYDSLGRLTEVWLPNRSRVLSQGGNYKFGYSISSTAPSWISTATLGRTQYNTSFEIYDALRRPRQTQAPSPRGGRIINETLYDDRGLAIETNADLWDTTAPSGTLVATAGGSAPLHTDTTYDGTGRPTQVVTKTYNTTRWTTTTSYTGESVTTTAPAGGNAVTVVSNLLGQVTERREYPNPTPTGTPTTTTFTYAPGGQTKTITGPDSKQWSYVYDLKGRRTTATDPDSGTTRSVYTSLDLLDWTTDAEGRKLLYSYDELGRKTALWQTEKTDANKLAAWTFDTVMNGKGYLDAATRYVGGATGKAYTQKVTAYNSLYQPLSTELQLPAAADEPLVAAGVPQTLQFATAYNVDGTIQYTREPTVAGLPSTGTQTYEQIDYTYDTLGMLNTAKGVTGYVLGTTYTPVGLLEQQTLGSDSAGKKVYVANQYEDGTRRLKESDVTTDTHSYMLQDLKYSYDDAGNITAISDTATWQGTSQADHQCFAYDGHRRLTEAWTPKTADCSTAGRTTSNLGGAAPYWFSYTYNAAGQRKTETQHGLSGNTTITNSYGTATGQPHPLARTETTVPGSSTPTTHTYEYDKTGNTTRRPGTQATQTLTWNSEGKLRQASEPAADAKPATSTQYLYDADGELLIRRAATTDGETTLYLGGTEVKLTVSNGGTKKALSGTRYYAGGAVRTVDAGSSSLTFQAGDHHGTMSLSVKNDAAQAATRRYLTPFGAPRGSVPTTWPDDKAFLGKPADDATGLTHIEAREYDPAIGQFISVDPLLDTNNAHSFNGYSYANNSPVTQSDPTGLFCDGCSVNNPDSVWTPENGPGCTHNACYDHDGEVVYEIDHSGTGSGNGDSESSPQPEIVPGVPVPTEEDLRNRGYDPFGNQTYSQLLVQWADDRCMSDPGSQLCDALHQLGWISPSKDFLELIGVRDAIDCAQGSVSGCVWTAVGFLPVGRLGKAASLIKKGDNEAAAAMACLRMSFLPGTQVLMADGTTKDIEDLRGGDEVLATDPETGETSPQKVTAELLSEGFKGLVKIAVEDEWGSRQTVTATDNHPFWVTDLRLWVKADDLKPGQWLRTSAGSRVQIKAIQRWTQTARVHNLSVANLHTYYVLAGETPVLVHNSNGCNLTRGEKVAAAVGVDDLSPALRKNLTGFMKKSPGDAEIPQIIRLPGGGAEFSYKVPGRVPGSYAVYRKRVDAEGVTELAYKTTFLPDGSIAHIKFK</sequence>
<keyword evidence="1" id="KW-0677">Repeat</keyword>
<keyword evidence="6" id="KW-1185">Reference proteome</keyword>
<dbReference type="SMART" id="SM00306">
    <property type="entry name" value="HintN"/>
    <property type="match status" value="1"/>
</dbReference>
<feature type="domain" description="Hint" evidence="4">
    <location>
        <begin position="2066"/>
        <end position="2168"/>
    </location>
</feature>
<dbReference type="Pfam" id="PF25023">
    <property type="entry name" value="TEN_YD-shell"/>
    <property type="match status" value="1"/>
</dbReference>
<feature type="region of interest" description="Disordered" evidence="2">
    <location>
        <begin position="41"/>
        <end position="75"/>
    </location>
</feature>